<dbReference type="Gene3D" id="3.30.450.40">
    <property type="match status" value="1"/>
</dbReference>
<dbReference type="SUPFAM" id="SSF55781">
    <property type="entry name" value="GAF domain-like"/>
    <property type="match status" value="1"/>
</dbReference>
<proteinExistence type="predicted"/>
<dbReference type="EMBL" id="CP053069">
    <property type="protein sequence ID" value="QJR12495.1"/>
    <property type="molecule type" value="Genomic_DNA"/>
</dbReference>
<accession>A0A6M4GZL8</accession>
<reference evidence="1 2" key="1">
    <citation type="submission" date="2020-04" db="EMBL/GenBank/DDBJ databases">
        <title>Usitatibacter rugosus gen. nov., sp. nov. and Usitatibacter palustris sp. nov., novel members of Usitatibacteraceae fam. nov. within the order Nitrosomonadales isolated from soil.</title>
        <authorList>
            <person name="Huber K.J."/>
            <person name="Neumann-Schaal M."/>
            <person name="Geppert A."/>
            <person name="Luckner M."/>
            <person name="Wanner G."/>
            <person name="Overmann J."/>
        </authorList>
    </citation>
    <scope>NUCLEOTIDE SEQUENCE [LARGE SCALE GENOMIC DNA]</scope>
    <source>
        <strain evidence="1 2">0125_3</strain>
    </source>
</reference>
<dbReference type="InterPro" id="IPR029016">
    <property type="entry name" value="GAF-like_dom_sf"/>
</dbReference>
<sequence length="227" mass="25598">MPTAEEVAEFLKQNPGFFENHVEILMDLQVPHPHGGRAVSIGERQLVAVREKSRLLEDKLRELIQFGEENDAVGGKVHKLACRLIEAASLDAALDTLYLDLLDHFAVPHVAVRLWNVAEENPDTKEFGPVMPEMRQFVAQMAAPYCGHHAVYESQAWFGEAAPHLKSFAMVALRRDDQAFGAIALASEDPKRFYPEMGTLYLQRIGELLSHSLWRFVTPVREPEATR</sequence>
<dbReference type="InterPro" id="IPR007435">
    <property type="entry name" value="DUF484"/>
</dbReference>
<gene>
    <name evidence="1" type="ORF">DSM104443_03581</name>
</gene>
<dbReference type="Pfam" id="PF04340">
    <property type="entry name" value="DUF484"/>
    <property type="match status" value="1"/>
</dbReference>
<dbReference type="PANTHER" id="PTHR38765:SF1">
    <property type="entry name" value="DUF484 DOMAIN-CONTAINING PROTEIN"/>
    <property type="match status" value="1"/>
</dbReference>
<dbReference type="AlphaFoldDB" id="A0A6M4GZL8"/>
<evidence type="ECO:0000313" key="1">
    <source>
        <dbReference type="EMBL" id="QJR12495.1"/>
    </source>
</evidence>
<keyword evidence="2" id="KW-1185">Reference proteome</keyword>
<organism evidence="1 2">
    <name type="scientific">Usitatibacter rugosus</name>
    <dbReference type="NCBI Taxonomy" id="2732067"/>
    <lineage>
        <taxon>Bacteria</taxon>
        <taxon>Pseudomonadati</taxon>
        <taxon>Pseudomonadota</taxon>
        <taxon>Betaproteobacteria</taxon>
        <taxon>Nitrosomonadales</taxon>
        <taxon>Usitatibacteraceae</taxon>
        <taxon>Usitatibacter</taxon>
    </lineage>
</organism>
<dbReference type="PANTHER" id="PTHR38765">
    <property type="entry name" value="DUF484 DOMAIN-CONTAINING PROTEIN"/>
    <property type="match status" value="1"/>
</dbReference>
<dbReference type="KEGG" id="uru:DSM104443_03581"/>
<name>A0A6M4GZL8_9PROT</name>
<dbReference type="Proteomes" id="UP000501534">
    <property type="component" value="Chromosome"/>
</dbReference>
<protein>
    <recommendedName>
        <fullName evidence="3">DUF484 family protein</fullName>
    </recommendedName>
</protein>
<dbReference type="RefSeq" id="WP_171094754.1">
    <property type="nucleotide sequence ID" value="NZ_CP053069.1"/>
</dbReference>
<evidence type="ECO:0000313" key="2">
    <source>
        <dbReference type="Proteomes" id="UP000501534"/>
    </source>
</evidence>
<evidence type="ECO:0008006" key="3">
    <source>
        <dbReference type="Google" id="ProtNLM"/>
    </source>
</evidence>